<dbReference type="Proteomes" id="UP000604765">
    <property type="component" value="Unassembled WGS sequence"/>
</dbReference>
<sequence length="47" mass="5195">MGSASDWAGQGSKVEIEGIQLYYGNATVAKHLKPDKSYLYQSPETQF</sequence>
<organism evidence="1 2">
    <name type="scientific">Lentilactobacillus fungorum</name>
    <dbReference type="NCBI Taxonomy" id="2201250"/>
    <lineage>
        <taxon>Bacteria</taxon>
        <taxon>Bacillati</taxon>
        <taxon>Bacillota</taxon>
        <taxon>Bacilli</taxon>
        <taxon>Lactobacillales</taxon>
        <taxon>Lactobacillaceae</taxon>
        <taxon>Lentilactobacillus</taxon>
    </lineage>
</organism>
<evidence type="ECO:0000313" key="2">
    <source>
        <dbReference type="Proteomes" id="UP000604765"/>
    </source>
</evidence>
<accession>A0ABQ3VY38</accession>
<protein>
    <recommendedName>
        <fullName evidence="3">Phosphate ABC transporter ATP-binding protein</fullName>
    </recommendedName>
</protein>
<dbReference type="EMBL" id="BNJR01000010">
    <property type="protein sequence ID" value="GHP13470.1"/>
    <property type="molecule type" value="Genomic_DNA"/>
</dbReference>
<proteinExistence type="predicted"/>
<keyword evidence="2" id="KW-1185">Reference proteome</keyword>
<evidence type="ECO:0008006" key="3">
    <source>
        <dbReference type="Google" id="ProtNLM"/>
    </source>
</evidence>
<name>A0ABQ3VY38_9LACO</name>
<gene>
    <name evidence="1" type="ORF">YK48G_08950</name>
</gene>
<reference evidence="1 2" key="1">
    <citation type="journal article" date="2021" name="Int. J. Syst. Evol. Microbiol.">
        <title>Lentilactobacillus fungorum sp. nov., isolated from spent mushroom substrates.</title>
        <authorList>
            <person name="Tohno M."/>
            <person name="Tanizawa Y."/>
            <person name="Kojima Y."/>
            <person name="Sakamoto M."/>
            <person name="Ohkuma M."/>
            <person name="Kobayashi H."/>
        </authorList>
    </citation>
    <scope>NUCLEOTIDE SEQUENCE [LARGE SCALE GENOMIC DNA]</scope>
    <source>
        <strain evidence="1 2">YK48G</strain>
    </source>
</reference>
<comment type="caution">
    <text evidence="1">The sequence shown here is derived from an EMBL/GenBank/DDBJ whole genome shotgun (WGS) entry which is preliminary data.</text>
</comment>
<evidence type="ECO:0000313" key="1">
    <source>
        <dbReference type="EMBL" id="GHP13470.1"/>
    </source>
</evidence>
<dbReference type="RefSeq" id="WP_203629517.1">
    <property type="nucleotide sequence ID" value="NZ_BNJR01000010.1"/>
</dbReference>